<dbReference type="EMBL" id="FQXD01000003">
    <property type="protein sequence ID" value="SHH00864.1"/>
    <property type="molecule type" value="Genomic_DNA"/>
</dbReference>
<dbReference type="PROSITE" id="PS51094">
    <property type="entry name" value="PTS_EIIA_TYPE_2"/>
    <property type="match status" value="1"/>
</dbReference>
<feature type="domain" description="PRD" evidence="5">
    <location>
        <begin position="283"/>
        <end position="390"/>
    </location>
</feature>
<dbReference type="SUPFAM" id="SSF55804">
    <property type="entry name" value="Phoshotransferase/anion transport protein"/>
    <property type="match status" value="1"/>
</dbReference>
<dbReference type="Gene3D" id="3.40.50.2300">
    <property type="match status" value="1"/>
</dbReference>
<gene>
    <name evidence="6" type="ORF">SAMN05421807_10357</name>
</gene>
<dbReference type="OrthoDB" id="3175596at2"/>
<evidence type="ECO:0000313" key="7">
    <source>
        <dbReference type="Proteomes" id="UP000184079"/>
    </source>
</evidence>
<dbReference type="PROSITE" id="PS51099">
    <property type="entry name" value="PTS_EIIB_TYPE_2"/>
    <property type="match status" value="1"/>
</dbReference>
<feature type="domain" description="PTS EIIB type-2" evidence="4">
    <location>
        <begin position="395"/>
        <end position="485"/>
    </location>
</feature>
<dbReference type="PANTHER" id="PTHR30185:SF12">
    <property type="entry name" value="TRANSCRIPTIONAL REGULATOR MANR"/>
    <property type="match status" value="1"/>
</dbReference>
<dbReference type="Gene3D" id="3.40.930.10">
    <property type="entry name" value="Mannitol-specific EII, Chain A"/>
    <property type="match status" value="1"/>
</dbReference>
<dbReference type="GO" id="GO:0009401">
    <property type="term" value="P:phosphoenolpyruvate-dependent sugar phosphotransferase system"/>
    <property type="evidence" value="ECO:0007669"/>
    <property type="project" value="InterPro"/>
</dbReference>
<dbReference type="PANTHER" id="PTHR30185">
    <property type="entry name" value="CRYPTIC BETA-GLUCOSIDE BGL OPERON ANTITERMINATOR"/>
    <property type="match status" value="1"/>
</dbReference>
<dbReference type="GO" id="GO:0008982">
    <property type="term" value="F:protein-N(PI)-phosphohistidine-sugar phosphotransferase activity"/>
    <property type="evidence" value="ECO:0007669"/>
    <property type="project" value="InterPro"/>
</dbReference>
<dbReference type="Proteomes" id="UP000184079">
    <property type="component" value="Unassembled WGS sequence"/>
</dbReference>
<sequence length="637" mass="72873">MNARQRKIIEVLLSYGNRPILVNDLAKQLDCSEKTVRNDLRTIDVYLQNYSSACLIRKPGTGIYLEINNSDKQDLFHALFRENKSSYQRLMEIAYRLLTDKNPLTLQQLSMDYYVHHTAIKSDLEAIQQWFESFGLVIESRQKLGHYVKGEELNKRMALAHIEEMVNQGATAFLKNVFAPFEIATVRQILNQMIEKWKIPMASHALDNLVVHVLVMVQRTKQASPIVIDKQSASMSETNEYRAAAWCLDQLEHKFGITLAQDETIYLTWHLRGSKKYSLHTSTEEEITHQVLSTMIETMQQLTHVSFYEDEQLINGLMIHLEAVTNRLLYGFPISNPLLQDIKKMYPYMLSMVTLSLEKVSEKFPFDIPEEEAAYIVLHFQASIERLDAENYAVPRVLIVCDMGIGMSRLLQAKMEKQYQEMKIVGTVGKGEVQRFIKREQVHLIISTTPIEKINIPTIIISPLLEATDKEKLQRFLKKKAGRSSVLATSPQVLHDFIEEELLFLNINPQHRFQVVEMLGNALYKQGKVEKSYVHQALLRERKSATAIGGAIAIPHGDPTLVIASTIAIAVLTEPLEWGKEEVSIVFMLALTNEKANPIKAIIHKLSSLSNDPMTVRDLLNATDKQAFLRVLIEKEW</sequence>
<dbReference type="SUPFAM" id="SSF63520">
    <property type="entry name" value="PTS-regulatory domain, PRD"/>
    <property type="match status" value="2"/>
</dbReference>
<evidence type="ECO:0000256" key="2">
    <source>
        <dbReference type="ARBA" id="ARBA00022737"/>
    </source>
</evidence>
<dbReference type="Gene3D" id="1.10.1790.10">
    <property type="entry name" value="PRD domain"/>
    <property type="match status" value="2"/>
</dbReference>
<protein>
    <submittedName>
        <fullName evidence="6">Activator of the mannose operon, transcriptional antiterminator</fullName>
    </submittedName>
</protein>
<keyword evidence="7" id="KW-1185">Reference proteome</keyword>
<dbReference type="Pfam" id="PF00359">
    <property type="entry name" value="PTS_EIIA_2"/>
    <property type="match status" value="1"/>
</dbReference>
<dbReference type="InterPro" id="IPR011608">
    <property type="entry name" value="PRD"/>
</dbReference>
<dbReference type="Pfam" id="PF08279">
    <property type="entry name" value="HTH_11"/>
    <property type="match status" value="1"/>
</dbReference>
<accession>A0A1M5PGB8</accession>
<dbReference type="CDD" id="cd05568">
    <property type="entry name" value="PTS_IIB_bgl_like"/>
    <property type="match status" value="1"/>
</dbReference>
<dbReference type="InterPro" id="IPR036388">
    <property type="entry name" value="WH-like_DNA-bd_sf"/>
</dbReference>
<dbReference type="Gene3D" id="1.10.10.10">
    <property type="entry name" value="Winged helix-like DNA-binding domain superfamily/Winged helix DNA-binding domain"/>
    <property type="match status" value="2"/>
</dbReference>
<evidence type="ECO:0000259" key="4">
    <source>
        <dbReference type="PROSITE" id="PS51099"/>
    </source>
</evidence>
<dbReference type="InterPro" id="IPR036095">
    <property type="entry name" value="PTS_EIIB-like_sf"/>
</dbReference>
<organism evidence="6 7">
    <name type="scientific">Virgibacillus chiguensis</name>
    <dbReference type="NCBI Taxonomy" id="411959"/>
    <lineage>
        <taxon>Bacteria</taxon>
        <taxon>Bacillati</taxon>
        <taxon>Bacillota</taxon>
        <taxon>Bacilli</taxon>
        <taxon>Bacillales</taxon>
        <taxon>Bacillaceae</taxon>
        <taxon>Virgibacillus</taxon>
    </lineage>
</organism>
<dbReference type="PROSITE" id="PS51372">
    <property type="entry name" value="PRD_2"/>
    <property type="match status" value="2"/>
</dbReference>
<dbReference type="SUPFAM" id="SSF52794">
    <property type="entry name" value="PTS system IIB component-like"/>
    <property type="match status" value="1"/>
</dbReference>
<evidence type="ECO:0000256" key="1">
    <source>
        <dbReference type="ARBA" id="ARBA00022679"/>
    </source>
</evidence>
<evidence type="ECO:0000313" key="6">
    <source>
        <dbReference type="EMBL" id="SHH00864.1"/>
    </source>
</evidence>
<dbReference type="RefSeq" id="WP_073005856.1">
    <property type="nucleotide sequence ID" value="NZ_FQXD01000003.1"/>
</dbReference>
<dbReference type="AlphaFoldDB" id="A0A1M5PGB8"/>
<feature type="domain" description="PTS EIIA type-2" evidence="3">
    <location>
        <begin position="496"/>
        <end position="635"/>
    </location>
</feature>
<dbReference type="PROSITE" id="PS00372">
    <property type="entry name" value="PTS_EIIA_TYPE_2_HIS"/>
    <property type="match status" value="1"/>
</dbReference>
<keyword evidence="1" id="KW-0808">Transferase</keyword>
<name>A0A1M5PGB8_9BACI</name>
<dbReference type="InterPro" id="IPR050661">
    <property type="entry name" value="BglG_antiterminators"/>
</dbReference>
<dbReference type="GO" id="GO:0006355">
    <property type="term" value="P:regulation of DNA-templated transcription"/>
    <property type="evidence" value="ECO:0007669"/>
    <property type="project" value="InterPro"/>
</dbReference>
<dbReference type="CDD" id="cd00211">
    <property type="entry name" value="PTS_IIA_fru"/>
    <property type="match status" value="1"/>
</dbReference>
<dbReference type="Pfam" id="PF00874">
    <property type="entry name" value="PRD"/>
    <property type="match status" value="2"/>
</dbReference>
<dbReference type="InterPro" id="IPR013011">
    <property type="entry name" value="PTS_EIIB_2"/>
</dbReference>
<dbReference type="InterPro" id="IPR013196">
    <property type="entry name" value="HTH_11"/>
</dbReference>
<evidence type="ECO:0000259" key="5">
    <source>
        <dbReference type="PROSITE" id="PS51372"/>
    </source>
</evidence>
<dbReference type="InterPro" id="IPR036634">
    <property type="entry name" value="PRD_sf"/>
</dbReference>
<dbReference type="InterPro" id="IPR002178">
    <property type="entry name" value="PTS_EIIA_type-2_dom"/>
</dbReference>
<feature type="domain" description="PRD" evidence="5">
    <location>
        <begin position="177"/>
        <end position="281"/>
    </location>
</feature>
<dbReference type="InterPro" id="IPR016152">
    <property type="entry name" value="PTrfase/Anion_transptr"/>
</dbReference>
<evidence type="ECO:0000259" key="3">
    <source>
        <dbReference type="PROSITE" id="PS51094"/>
    </source>
</evidence>
<keyword evidence="2" id="KW-0677">Repeat</keyword>
<proteinExistence type="predicted"/>
<reference evidence="7" key="1">
    <citation type="submission" date="2016-11" db="EMBL/GenBank/DDBJ databases">
        <authorList>
            <person name="Varghese N."/>
            <person name="Submissions S."/>
        </authorList>
    </citation>
    <scope>NUCLEOTIDE SEQUENCE [LARGE SCALE GENOMIC DNA]</scope>
    <source>
        <strain evidence="7">CGMCC 1.6496</strain>
    </source>
</reference>